<sequence length="386" mass="42735">MSNHQLPQKSTVDVRRTLKMTTDNSHCSAAYSYTTALDICAILLNIFGCFANFPVTVLLFLLRSKKSEGLILLRVLSAGCLDFSLISLIEKVVGLNPNTGNIYIDGLICLLWSSRFLFWYISFQIYHSLFYFACNRAYELLQIRNYPIITEKQRLTAYMLLVFIGSFIGAVPHLLLAFPLSNNCACDPLPDNFGILSVLYAQAFLWIAILGIIYPAILVYICIALVLRLRNSERGIIADELEELYFLKPRLFPTSTTITSTPAPPVASSSSDSERNRVGVLERPGNKSVPHAWSASCCIVPLTAAFIVGIAFESTQQLLSAAGVINYRLRTPAEKFSLVLGSLFTVLVPLILFFHIPAMRALIFAAIASIKEKIGKSKSADTSDLP</sequence>
<feature type="transmembrane region" description="Helical" evidence="1">
    <location>
        <begin position="336"/>
        <end position="354"/>
    </location>
</feature>
<name>A0A3P6TDV7_DIBLA</name>
<keyword evidence="1" id="KW-1133">Transmembrane helix</keyword>
<keyword evidence="1" id="KW-0472">Membrane</keyword>
<dbReference type="Gene3D" id="1.20.1070.10">
    <property type="entry name" value="Rhodopsin 7-helix transmembrane proteins"/>
    <property type="match status" value="1"/>
</dbReference>
<dbReference type="EMBL" id="UYRU01043671">
    <property type="protein sequence ID" value="VDK83267.1"/>
    <property type="molecule type" value="Genomic_DNA"/>
</dbReference>
<dbReference type="Proteomes" id="UP000281553">
    <property type="component" value="Unassembled WGS sequence"/>
</dbReference>
<feature type="transmembrane region" description="Helical" evidence="1">
    <location>
        <begin position="69"/>
        <end position="89"/>
    </location>
</feature>
<feature type="transmembrane region" description="Helical" evidence="1">
    <location>
        <begin position="116"/>
        <end position="134"/>
    </location>
</feature>
<evidence type="ECO:0000313" key="3">
    <source>
        <dbReference type="Proteomes" id="UP000281553"/>
    </source>
</evidence>
<dbReference type="AlphaFoldDB" id="A0A3P6TDV7"/>
<accession>A0A3P6TDV7</accession>
<dbReference type="OrthoDB" id="6259189at2759"/>
<feature type="transmembrane region" description="Helical" evidence="1">
    <location>
        <begin position="198"/>
        <end position="227"/>
    </location>
</feature>
<dbReference type="SUPFAM" id="SSF81321">
    <property type="entry name" value="Family A G protein-coupled receptor-like"/>
    <property type="match status" value="1"/>
</dbReference>
<gene>
    <name evidence="2" type="ORF">DILT_LOCUS3442</name>
</gene>
<organism evidence="2 3">
    <name type="scientific">Dibothriocephalus latus</name>
    <name type="common">Fish tapeworm</name>
    <name type="synonym">Diphyllobothrium latum</name>
    <dbReference type="NCBI Taxonomy" id="60516"/>
    <lineage>
        <taxon>Eukaryota</taxon>
        <taxon>Metazoa</taxon>
        <taxon>Spiralia</taxon>
        <taxon>Lophotrochozoa</taxon>
        <taxon>Platyhelminthes</taxon>
        <taxon>Cestoda</taxon>
        <taxon>Eucestoda</taxon>
        <taxon>Diphyllobothriidea</taxon>
        <taxon>Diphyllobothriidae</taxon>
        <taxon>Dibothriocephalus</taxon>
    </lineage>
</organism>
<protein>
    <recommendedName>
        <fullName evidence="4">G-protein coupled receptors family 1 profile domain-containing protein</fullName>
    </recommendedName>
</protein>
<feature type="transmembrane region" description="Helical" evidence="1">
    <location>
        <begin position="42"/>
        <end position="62"/>
    </location>
</feature>
<evidence type="ECO:0000313" key="2">
    <source>
        <dbReference type="EMBL" id="VDK83267.1"/>
    </source>
</evidence>
<proteinExistence type="predicted"/>
<reference evidence="2 3" key="1">
    <citation type="submission" date="2018-11" db="EMBL/GenBank/DDBJ databases">
        <authorList>
            <consortium name="Pathogen Informatics"/>
        </authorList>
    </citation>
    <scope>NUCLEOTIDE SEQUENCE [LARGE SCALE GENOMIC DNA]</scope>
</reference>
<keyword evidence="1" id="KW-0812">Transmembrane</keyword>
<keyword evidence="3" id="KW-1185">Reference proteome</keyword>
<evidence type="ECO:0000256" key="1">
    <source>
        <dbReference type="SAM" id="Phobius"/>
    </source>
</evidence>
<feature type="transmembrane region" description="Helical" evidence="1">
    <location>
        <begin position="155"/>
        <end position="178"/>
    </location>
</feature>
<evidence type="ECO:0008006" key="4">
    <source>
        <dbReference type="Google" id="ProtNLM"/>
    </source>
</evidence>